<dbReference type="InterPro" id="IPR036397">
    <property type="entry name" value="RNaseH_sf"/>
</dbReference>
<keyword evidence="2" id="KW-1185">Reference proteome</keyword>
<dbReference type="GO" id="GO:0003676">
    <property type="term" value="F:nucleic acid binding"/>
    <property type="evidence" value="ECO:0007669"/>
    <property type="project" value="InterPro"/>
</dbReference>
<gene>
    <name evidence="1" type="ORF">ALC57_11779</name>
</gene>
<dbReference type="EMBL" id="KQ980461">
    <property type="protein sequence ID" value="KYN15982.1"/>
    <property type="molecule type" value="Genomic_DNA"/>
</dbReference>
<dbReference type="Gene3D" id="3.30.420.10">
    <property type="entry name" value="Ribonuclease H-like superfamily/Ribonuclease H"/>
    <property type="match status" value="1"/>
</dbReference>
<accession>A0A151J1V6</accession>
<protein>
    <submittedName>
        <fullName evidence="1">Uncharacterized protein</fullName>
    </submittedName>
</protein>
<sequence length="107" mass="12632">MAVPKNLVDFTLETFNSLHDRLKFTLEFGDDKINFLDITIINPSYSPEMAPCDFFLFPKLKRTPKRRFSTIEEIKKKSLAELKAIPKEAFQQCFASWKQRWQKCIVL</sequence>
<dbReference type="AlphaFoldDB" id="A0A151J1V6"/>
<reference evidence="1 2" key="1">
    <citation type="submission" date="2015-09" db="EMBL/GenBank/DDBJ databases">
        <title>Trachymyrmex cornetzi WGS genome.</title>
        <authorList>
            <person name="Nygaard S."/>
            <person name="Hu H."/>
            <person name="Boomsma J."/>
            <person name="Zhang G."/>
        </authorList>
    </citation>
    <scope>NUCLEOTIDE SEQUENCE [LARGE SCALE GENOMIC DNA]</scope>
    <source>
        <strain evidence="1">Tcor2-1</strain>
        <tissue evidence="1">Whole body</tissue>
    </source>
</reference>
<dbReference type="STRING" id="471704.A0A151J1V6"/>
<dbReference type="Proteomes" id="UP000078492">
    <property type="component" value="Unassembled WGS sequence"/>
</dbReference>
<organism evidence="1 2">
    <name type="scientific">Trachymyrmex cornetzi</name>
    <dbReference type="NCBI Taxonomy" id="471704"/>
    <lineage>
        <taxon>Eukaryota</taxon>
        <taxon>Metazoa</taxon>
        <taxon>Ecdysozoa</taxon>
        <taxon>Arthropoda</taxon>
        <taxon>Hexapoda</taxon>
        <taxon>Insecta</taxon>
        <taxon>Pterygota</taxon>
        <taxon>Neoptera</taxon>
        <taxon>Endopterygota</taxon>
        <taxon>Hymenoptera</taxon>
        <taxon>Apocrita</taxon>
        <taxon>Aculeata</taxon>
        <taxon>Formicoidea</taxon>
        <taxon>Formicidae</taxon>
        <taxon>Myrmicinae</taxon>
        <taxon>Trachymyrmex</taxon>
    </lineage>
</organism>
<evidence type="ECO:0000313" key="1">
    <source>
        <dbReference type="EMBL" id="KYN15982.1"/>
    </source>
</evidence>
<proteinExistence type="predicted"/>
<name>A0A151J1V6_9HYME</name>
<evidence type="ECO:0000313" key="2">
    <source>
        <dbReference type="Proteomes" id="UP000078492"/>
    </source>
</evidence>